<reference evidence="1" key="3">
    <citation type="submission" date="2025-09" db="UniProtKB">
        <authorList>
            <consortium name="Ensembl"/>
        </authorList>
    </citation>
    <scope>IDENTIFICATION</scope>
</reference>
<sequence length="121" mass="12826">HQHTILPALSLSSAHEPACSLSSAHEPACSLSSAHEPACSLSSAHEPACSLSSAHESALCGREPRQKSGELFGRKPSCTCTEAFVNRGSTVVPRICDKMYIVSSLLLMLKPCLRNAEGTYS</sequence>
<dbReference type="Ensembl" id="ENSECRT00000012804.1">
    <property type="protein sequence ID" value="ENSECRP00000012590.1"/>
    <property type="gene ID" value="ENSECRG00000008390.1"/>
</dbReference>
<proteinExistence type="predicted"/>
<evidence type="ECO:0000313" key="1">
    <source>
        <dbReference type="Ensembl" id="ENSECRP00000012590.1"/>
    </source>
</evidence>
<dbReference type="Proteomes" id="UP000694620">
    <property type="component" value="Chromosome 7"/>
</dbReference>
<protein>
    <submittedName>
        <fullName evidence="1">Uncharacterized protein</fullName>
    </submittedName>
</protein>
<name>A0A8C4S715_ERPCA</name>
<keyword evidence="2" id="KW-1185">Reference proteome</keyword>
<evidence type="ECO:0000313" key="2">
    <source>
        <dbReference type="Proteomes" id="UP000694620"/>
    </source>
</evidence>
<reference evidence="1" key="1">
    <citation type="submission" date="2021-06" db="EMBL/GenBank/DDBJ databases">
        <authorList>
            <consortium name="Wellcome Sanger Institute Data Sharing"/>
        </authorList>
    </citation>
    <scope>NUCLEOTIDE SEQUENCE [LARGE SCALE GENOMIC DNA]</scope>
</reference>
<reference evidence="1" key="2">
    <citation type="submission" date="2025-08" db="UniProtKB">
        <authorList>
            <consortium name="Ensembl"/>
        </authorList>
    </citation>
    <scope>IDENTIFICATION</scope>
</reference>
<accession>A0A8C4S715</accession>
<dbReference type="AlphaFoldDB" id="A0A8C4S715"/>
<organism evidence="1 2">
    <name type="scientific">Erpetoichthys calabaricus</name>
    <name type="common">Rope fish</name>
    <name type="synonym">Calamoichthys calabaricus</name>
    <dbReference type="NCBI Taxonomy" id="27687"/>
    <lineage>
        <taxon>Eukaryota</taxon>
        <taxon>Metazoa</taxon>
        <taxon>Chordata</taxon>
        <taxon>Craniata</taxon>
        <taxon>Vertebrata</taxon>
        <taxon>Euteleostomi</taxon>
        <taxon>Actinopterygii</taxon>
        <taxon>Polypteriformes</taxon>
        <taxon>Polypteridae</taxon>
        <taxon>Erpetoichthys</taxon>
    </lineage>
</organism>